<name>A0A0M3HTD7_ASCLU</name>
<organism evidence="1 2">
    <name type="scientific">Ascaris lumbricoides</name>
    <name type="common">Giant roundworm</name>
    <dbReference type="NCBI Taxonomy" id="6252"/>
    <lineage>
        <taxon>Eukaryota</taxon>
        <taxon>Metazoa</taxon>
        <taxon>Ecdysozoa</taxon>
        <taxon>Nematoda</taxon>
        <taxon>Chromadorea</taxon>
        <taxon>Rhabditida</taxon>
        <taxon>Spirurina</taxon>
        <taxon>Ascaridomorpha</taxon>
        <taxon>Ascaridoidea</taxon>
        <taxon>Ascarididae</taxon>
        <taxon>Ascaris</taxon>
    </lineage>
</organism>
<dbReference type="Proteomes" id="UP000036681">
    <property type="component" value="Unplaced"/>
</dbReference>
<evidence type="ECO:0000313" key="2">
    <source>
        <dbReference type="WBParaSite" id="ALUE_0000589301-mRNA-1"/>
    </source>
</evidence>
<reference evidence="2" key="1">
    <citation type="submission" date="2017-02" db="UniProtKB">
        <authorList>
            <consortium name="WormBaseParasite"/>
        </authorList>
    </citation>
    <scope>IDENTIFICATION</scope>
</reference>
<protein>
    <submittedName>
        <fullName evidence="2">Bestrophin homolog</fullName>
    </submittedName>
</protein>
<dbReference type="WBParaSite" id="ALUE_0000589301-mRNA-1">
    <property type="protein sequence ID" value="ALUE_0000589301-mRNA-1"/>
    <property type="gene ID" value="ALUE_0000589301"/>
</dbReference>
<sequence>MRLTMKMVAYSVVYTTKNLVSFTIIRASRAIFKAEGLVPLESQFDERVAQI</sequence>
<dbReference type="AlphaFoldDB" id="A0A0M3HTD7"/>
<proteinExistence type="predicted"/>
<keyword evidence="1" id="KW-1185">Reference proteome</keyword>
<accession>A0A0M3HTD7</accession>
<evidence type="ECO:0000313" key="1">
    <source>
        <dbReference type="Proteomes" id="UP000036681"/>
    </source>
</evidence>